<keyword evidence="3 5" id="KW-0732">Signal</keyword>
<evidence type="ECO:0000256" key="4">
    <source>
        <dbReference type="ARBA" id="ARBA00022764"/>
    </source>
</evidence>
<dbReference type="EMBL" id="LUKE01000006">
    <property type="protein sequence ID" value="KYG61616.1"/>
    <property type="molecule type" value="Genomic_DNA"/>
</dbReference>
<organism evidence="6 7">
    <name type="scientific">Bdellovibrio bacteriovorus</name>
    <dbReference type="NCBI Taxonomy" id="959"/>
    <lineage>
        <taxon>Bacteria</taxon>
        <taxon>Pseudomonadati</taxon>
        <taxon>Bdellovibrionota</taxon>
        <taxon>Bdellovibrionia</taxon>
        <taxon>Bdellovibrionales</taxon>
        <taxon>Pseudobdellovibrionaceae</taxon>
        <taxon>Bdellovibrio</taxon>
    </lineage>
</organism>
<evidence type="ECO:0000313" key="7">
    <source>
        <dbReference type="Proteomes" id="UP000075320"/>
    </source>
</evidence>
<dbReference type="Pfam" id="PF13343">
    <property type="entry name" value="SBP_bac_6"/>
    <property type="match status" value="1"/>
</dbReference>
<dbReference type="GO" id="GO:0042597">
    <property type="term" value="C:periplasmic space"/>
    <property type="evidence" value="ECO:0007669"/>
    <property type="project" value="UniProtKB-SubCell"/>
</dbReference>
<dbReference type="Gene3D" id="3.40.190.10">
    <property type="entry name" value="Periplasmic binding protein-like II"/>
    <property type="match status" value="2"/>
</dbReference>
<comment type="caution">
    <text evidence="6">The sequence shown here is derived from an EMBL/GenBank/DDBJ whole genome shotgun (WGS) entry which is preliminary data.</text>
</comment>
<keyword evidence="4" id="KW-0574">Periplasm</keyword>
<dbReference type="RefSeq" id="WP_061836698.1">
    <property type="nucleotide sequence ID" value="NZ_LUKE01000006.1"/>
</dbReference>
<reference evidence="6 7" key="1">
    <citation type="submission" date="2016-03" db="EMBL/GenBank/DDBJ databases">
        <authorList>
            <person name="Ploux O."/>
        </authorList>
    </citation>
    <scope>NUCLEOTIDE SEQUENCE [LARGE SCALE GENOMIC DNA]</scope>
    <source>
        <strain evidence="6 7">R0</strain>
    </source>
</reference>
<evidence type="ECO:0000256" key="1">
    <source>
        <dbReference type="ARBA" id="ARBA00004418"/>
    </source>
</evidence>
<feature type="chain" id="PRO_5007572766" description="Spermidine/putrescine ABC transporter substrate-binding protein" evidence="5">
    <location>
        <begin position="20"/>
        <end position="372"/>
    </location>
</feature>
<dbReference type="AlphaFoldDB" id="A0A150WF24"/>
<keyword evidence="2" id="KW-0813">Transport</keyword>
<gene>
    <name evidence="6" type="ORF">AZI86_18095</name>
</gene>
<evidence type="ECO:0000256" key="3">
    <source>
        <dbReference type="ARBA" id="ARBA00022729"/>
    </source>
</evidence>
<dbReference type="PANTHER" id="PTHR30222">
    <property type="entry name" value="SPERMIDINE/PUTRESCINE-BINDING PERIPLASMIC PROTEIN"/>
    <property type="match status" value="1"/>
</dbReference>
<name>A0A150WF24_BDEBC</name>
<evidence type="ECO:0000256" key="2">
    <source>
        <dbReference type="ARBA" id="ARBA00022448"/>
    </source>
</evidence>
<dbReference type="InterPro" id="IPR001188">
    <property type="entry name" value="Sperm_putr-bd"/>
</dbReference>
<keyword evidence="7" id="KW-1185">Reference proteome</keyword>
<evidence type="ECO:0008006" key="8">
    <source>
        <dbReference type="Google" id="ProtNLM"/>
    </source>
</evidence>
<dbReference type="GO" id="GO:0015846">
    <property type="term" value="P:polyamine transport"/>
    <property type="evidence" value="ECO:0007669"/>
    <property type="project" value="InterPro"/>
</dbReference>
<dbReference type="GO" id="GO:0019808">
    <property type="term" value="F:polyamine binding"/>
    <property type="evidence" value="ECO:0007669"/>
    <property type="project" value="InterPro"/>
</dbReference>
<dbReference type="PRINTS" id="PR00909">
    <property type="entry name" value="SPERMDNBNDNG"/>
</dbReference>
<accession>A0A150WF24</accession>
<dbReference type="PANTHER" id="PTHR30222:SF17">
    <property type="entry name" value="SPERMIDINE_PUTRESCINE-BINDING PERIPLASMIC PROTEIN"/>
    <property type="match status" value="1"/>
</dbReference>
<proteinExistence type="predicted"/>
<evidence type="ECO:0000256" key="5">
    <source>
        <dbReference type="SAM" id="SignalP"/>
    </source>
</evidence>
<dbReference type="Proteomes" id="UP000075320">
    <property type="component" value="Unassembled WGS sequence"/>
</dbReference>
<dbReference type="OrthoDB" id="9769319at2"/>
<evidence type="ECO:0000313" key="6">
    <source>
        <dbReference type="EMBL" id="KYG61616.1"/>
    </source>
</evidence>
<feature type="signal peptide" evidence="5">
    <location>
        <begin position="1"/>
        <end position="19"/>
    </location>
</feature>
<dbReference type="SUPFAM" id="SSF53850">
    <property type="entry name" value="Periplasmic binding protein-like II"/>
    <property type="match status" value="1"/>
</dbReference>
<sequence>MLKYFISVALISFTYIASAQFTTQSKQETVITCHYDEVLTMDVWTSYGPSAPINEFKDFIRKKYGKNVDLHVRRTLKPEDFYDRVRAGISDIISPSHNFLKDERTHFIKNNLIIPIDPEIVTNLKDVQTHFIENDFVTSKGKLYGVPLAAGPYGLLYNVDQIATAPTSWNILWAPEMKGRYSLSLDFYEANIYLTALAMGYKNDQLHDISLLNTKKFRLKLTQLLTNANFWQGTPHSDALKKSVLTTSWGLSTSISGPDAQKWRMAQPKEGVSMWVDYLAVTKNVRRNPFATTLAMEWANFVLGKSFQQTILEKKYLSPLKISSLPSMELESDIKYLSDQRAYWPVLTVRERNGLKLMYDQILAQIKKEKSR</sequence>
<comment type="subcellular location">
    <subcellularLocation>
        <location evidence="1">Periplasm</location>
    </subcellularLocation>
</comment>
<protein>
    <recommendedName>
        <fullName evidence="8">Spermidine/putrescine ABC transporter substrate-binding protein</fullName>
    </recommendedName>
</protein>